<dbReference type="Proteomes" id="UP001321473">
    <property type="component" value="Unassembled WGS sequence"/>
</dbReference>
<dbReference type="EMBL" id="JARKHS020025984">
    <property type="protein sequence ID" value="KAK8766811.1"/>
    <property type="molecule type" value="Genomic_DNA"/>
</dbReference>
<evidence type="ECO:0000256" key="1">
    <source>
        <dbReference type="SAM" id="MobiDB-lite"/>
    </source>
</evidence>
<organism evidence="2 3">
    <name type="scientific">Amblyomma americanum</name>
    <name type="common">Lone star tick</name>
    <dbReference type="NCBI Taxonomy" id="6943"/>
    <lineage>
        <taxon>Eukaryota</taxon>
        <taxon>Metazoa</taxon>
        <taxon>Ecdysozoa</taxon>
        <taxon>Arthropoda</taxon>
        <taxon>Chelicerata</taxon>
        <taxon>Arachnida</taxon>
        <taxon>Acari</taxon>
        <taxon>Parasitiformes</taxon>
        <taxon>Ixodida</taxon>
        <taxon>Ixodoidea</taxon>
        <taxon>Ixodidae</taxon>
        <taxon>Amblyomminae</taxon>
        <taxon>Amblyomma</taxon>
    </lineage>
</organism>
<keyword evidence="3" id="KW-1185">Reference proteome</keyword>
<accession>A0AAQ4DWH1</accession>
<protein>
    <submittedName>
        <fullName evidence="2">Uncharacterized protein</fullName>
    </submittedName>
</protein>
<name>A0AAQ4DWH1_AMBAM</name>
<comment type="caution">
    <text evidence="2">The sequence shown here is derived from an EMBL/GenBank/DDBJ whole genome shotgun (WGS) entry which is preliminary data.</text>
</comment>
<sequence length="269" mass="29000">MADSQAGRPDVQASQAALEKLRRAREQAEALLHETTRLPADADNSPTGGTSLLPVLPLDQRPAEEPQQVAQVVAEAKLLDSWAHIWGRRLLLGYRFSWPSSMEKPATVLVVSPGVTFGVRMSLAEGALVIGASCRLPSGAVNPMVVCVLGGSLLRHQCEIDLERLPWPKQGRLPPRPALWSLTAAQHSHHFAAPTVAPWKLSSLEGLTRVHGGLYICCDGASPLFQASAELLPEGALCLRGQCVPVFYSAVFAWLQVRMHADGSSSKIQ</sequence>
<reference evidence="2 3" key="1">
    <citation type="journal article" date="2023" name="Arcadia Sci">
        <title>De novo assembly of a long-read Amblyomma americanum tick genome.</title>
        <authorList>
            <person name="Chou S."/>
            <person name="Poskanzer K.E."/>
            <person name="Rollins M."/>
            <person name="Thuy-Boun P.S."/>
        </authorList>
    </citation>
    <scope>NUCLEOTIDE SEQUENCE [LARGE SCALE GENOMIC DNA]</scope>
    <source>
        <strain evidence="2">F_SG_1</strain>
        <tissue evidence="2">Salivary glands</tissue>
    </source>
</reference>
<evidence type="ECO:0000313" key="2">
    <source>
        <dbReference type="EMBL" id="KAK8766811.1"/>
    </source>
</evidence>
<dbReference type="AlphaFoldDB" id="A0AAQ4DWH1"/>
<feature type="region of interest" description="Disordered" evidence="1">
    <location>
        <begin position="29"/>
        <end position="54"/>
    </location>
</feature>
<gene>
    <name evidence="2" type="ORF">V5799_006408</name>
</gene>
<proteinExistence type="predicted"/>
<evidence type="ECO:0000313" key="3">
    <source>
        <dbReference type="Proteomes" id="UP001321473"/>
    </source>
</evidence>